<evidence type="ECO:0000313" key="1">
    <source>
        <dbReference type="EMBL" id="AWB25845.1"/>
    </source>
</evidence>
<protein>
    <submittedName>
        <fullName evidence="1">Uncharacterized protein</fullName>
    </submittedName>
</protein>
<evidence type="ECO:0000313" key="2">
    <source>
        <dbReference type="Proteomes" id="UP000244755"/>
    </source>
</evidence>
<gene>
    <name evidence="1" type="ORF">DA075_34020</name>
</gene>
<reference evidence="1 2" key="1">
    <citation type="submission" date="2018-04" db="EMBL/GenBank/DDBJ databases">
        <title>Methylobacterium sp. PR1016A genome.</title>
        <authorList>
            <person name="Park W."/>
        </authorList>
    </citation>
    <scope>NUCLEOTIDE SEQUENCE [LARGE SCALE GENOMIC DNA]</scope>
    <source>
        <strain evidence="1 2">PR1016A</strain>
    </source>
</reference>
<keyword evidence="2" id="KW-1185">Reference proteome</keyword>
<accession>A0A2R4WWD9</accession>
<proteinExistence type="predicted"/>
<dbReference type="EMBL" id="CP028844">
    <property type="protein sequence ID" value="AWB25845.1"/>
    <property type="molecule type" value="Genomic_DNA"/>
</dbReference>
<name>A0A2R4WWD9_9HYPH</name>
<dbReference type="OrthoDB" id="7996480at2"/>
<dbReference type="KEGG" id="mee:DA075_34020"/>
<dbReference type="Proteomes" id="UP000244755">
    <property type="component" value="Chromosome 2"/>
</dbReference>
<organism evidence="1 2">
    <name type="scientific">Methylobacterium currus</name>
    <dbReference type="NCBI Taxonomy" id="2051553"/>
    <lineage>
        <taxon>Bacteria</taxon>
        <taxon>Pseudomonadati</taxon>
        <taxon>Pseudomonadota</taxon>
        <taxon>Alphaproteobacteria</taxon>
        <taxon>Hyphomicrobiales</taxon>
        <taxon>Methylobacteriaceae</taxon>
        <taxon>Methylobacterium</taxon>
    </lineage>
</organism>
<sequence>MTNIIRFPAGRPVPAERIPREQVERLAGLALDVVDQILVMLDDAAIDRRSATQGADGKAREDG</sequence>
<dbReference type="RefSeq" id="WP_099957468.1">
    <property type="nucleotide sequence ID" value="NZ_CP028844.1"/>
</dbReference>
<dbReference type="AlphaFoldDB" id="A0A2R4WWD9"/>